<proteinExistence type="predicted"/>
<dbReference type="EMBL" id="GL883150">
    <property type="protein sequence ID" value="EGG00145.1"/>
    <property type="molecule type" value="Genomic_DNA"/>
</dbReference>
<keyword evidence="3" id="KW-1185">Reference proteome</keyword>
<name>F4S5C8_MELLP</name>
<dbReference type="OrthoDB" id="10679480at2759"/>
<dbReference type="HOGENOM" id="CLU_860744_0_0_1"/>
<evidence type="ECO:0000256" key="1">
    <source>
        <dbReference type="SAM" id="MobiDB-lite"/>
    </source>
</evidence>
<dbReference type="InParanoid" id="F4S5C8"/>
<feature type="region of interest" description="Disordered" evidence="1">
    <location>
        <begin position="1"/>
        <end position="21"/>
    </location>
</feature>
<dbReference type="VEuPathDB" id="FungiDB:MELLADRAFT_68038"/>
<dbReference type="GeneID" id="18930957"/>
<protein>
    <submittedName>
        <fullName evidence="2">Uncharacterized protein</fullName>
    </submittedName>
</protein>
<evidence type="ECO:0000313" key="3">
    <source>
        <dbReference type="Proteomes" id="UP000001072"/>
    </source>
</evidence>
<gene>
    <name evidence="2" type="ORF">MELLADRAFT_68038</name>
</gene>
<dbReference type="KEGG" id="mlr:MELLADRAFT_68038"/>
<accession>F4S5C8</accession>
<sequence length="323" mass="38065">MLHHPENNPPDGLQEHSNYPIFTVPNDTNEDLHINLDDHGPSELVTILTKMHQEEKDYSNLLEKLNVKHHKPLLLMYTCAHQGKKIISKHLKDFDDFEVFLKAFGHQEKKAVLDLYPAPNVLLEKYPAVWKLENIVFPTFIHKLEWFYYWFDQGNIHTSFSTQDLSTLRHSAYSFFKSWAEKVSSLFHETLKNFILKTQNHRISHFGNSFDPQDHTQVILQLEYGPSSTNWETLSWELLRKWLLINHFDLYQILNSRITRFKQLHGKSINQSIHLDKLEHIDYTSFCKKVCDLILLVITMSAYLEIEKLFPFNPSTVQLSTFG</sequence>
<dbReference type="RefSeq" id="XP_007416548.1">
    <property type="nucleotide sequence ID" value="XM_007416486.1"/>
</dbReference>
<organism evidence="3">
    <name type="scientific">Melampsora larici-populina (strain 98AG31 / pathotype 3-4-7)</name>
    <name type="common">Poplar leaf rust fungus</name>
    <dbReference type="NCBI Taxonomy" id="747676"/>
    <lineage>
        <taxon>Eukaryota</taxon>
        <taxon>Fungi</taxon>
        <taxon>Dikarya</taxon>
        <taxon>Basidiomycota</taxon>
        <taxon>Pucciniomycotina</taxon>
        <taxon>Pucciniomycetes</taxon>
        <taxon>Pucciniales</taxon>
        <taxon>Melampsoraceae</taxon>
        <taxon>Melampsora</taxon>
    </lineage>
</organism>
<reference evidence="3" key="1">
    <citation type="journal article" date="2011" name="Proc. Natl. Acad. Sci. U.S.A.">
        <title>Obligate biotrophy features unraveled by the genomic analysis of rust fungi.</title>
        <authorList>
            <person name="Duplessis S."/>
            <person name="Cuomo C.A."/>
            <person name="Lin Y.-C."/>
            <person name="Aerts A."/>
            <person name="Tisserant E."/>
            <person name="Veneault-Fourrey C."/>
            <person name="Joly D.L."/>
            <person name="Hacquard S."/>
            <person name="Amselem J."/>
            <person name="Cantarel B.L."/>
            <person name="Chiu R."/>
            <person name="Coutinho P.M."/>
            <person name="Feau N."/>
            <person name="Field M."/>
            <person name="Frey P."/>
            <person name="Gelhaye E."/>
            <person name="Goldberg J."/>
            <person name="Grabherr M.G."/>
            <person name="Kodira C.D."/>
            <person name="Kohler A."/>
            <person name="Kuees U."/>
            <person name="Lindquist E.A."/>
            <person name="Lucas S.M."/>
            <person name="Mago R."/>
            <person name="Mauceli E."/>
            <person name="Morin E."/>
            <person name="Murat C."/>
            <person name="Pangilinan J.L."/>
            <person name="Park R."/>
            <person name="Pearson M."/>
            <person name="Quesneville H."/>
            <person name="Rouhier N."/>
            <person name="Sakthikumar S."/>
            <person name="Salamov A.A."/>
            <person name="Schmutz J."/>
            <person name="Selles B."/>
            <person name="Shapiro H."/>
            <person name="Tanguay P."/>
            <person name="Tuskan G.A."/>
            <person name="Henrissat B."/>
            <person name="Van de Peer Y."/>
            <person name="Rouze P."/>
            <person name="Ellis J.G."/>
            <person name="Dodds P.N."/>
            <person name="Schein J.E."/>
            <person name="Zhong S."/>
            <person name="Hamelin R.C."/>
            <person name="Grigoriev I.V."/>
            <person name="Szabo L.J."/>
            <person name="Martin F."/>
        </authorList>
    </citation>
    <scope>NUCLEOTIDE SEQUENCE [LARGE SCALE GENOMIC DNA]</scope>
    <source>
        <strain evidence="3">98AG31 / pathotype 3-4-7</strain>
    </source>
</reference>
<dbReference type="AlphaFoldDB" id="F4S5C8"/>
<dbReference type="Proteomes" id="UP000001072">
    <property type="component" value="Unassembled WGS sequence"/>
</dbReference>
<evidence type="ECO:0000313" key="2">
    <source>
        <dbReference type="EMBL" id="EGG00145.1"/>
    </source>
</evidence>